<evidence type="ECO:0000313" key="1">
    <source>
        <dbReference type="EMBL" id="ENN82590.1"/>
    </source>
</evidence>
<sequence>MAVYRRASGCHGSGPKLSNGLCKNMYRRKQAKGSLGTCPKNSFLKGPLAFDSCTLAVALLLNLLFIRKNFLSLHDFENRNTALSSGRHSWKTIGDRGVVKLQTPSFEVFISSKFLTTSML</sequence>
<dbReference type="HOGENOM" id="CLU_2051973_0_0_1"/>
<reference evidence="1" key="1">
    <citation type="journal article" date="2013" name="Genome Biol.">
        <title>Draft genome of the mountain pine beetle, Dendroctonus ponderosae Hopkins, a major forest pest.</title>
        <authorList>
            <person name="Keeling C.I."/>
            <person name="Yuen M.M."/>
            <person name="Liao N.Y."/>
            <person name="Docking T.R."/>
            <person name="Chan S.K."/>
            <person name="Taylor G.A."/>
            <person name="Palmquist D.L."/>
            <person name="Jackman S.D."/>
            <person name="Nguyen A."/>
            <person name="Li M."/>
            <person name="Henderson H."/>
            <person name="Janes J.K."/>
            <person name="Zhao Y."/>
            <person name="Pandoh P."/>
            <person name="Moore R."/>
            <person name="Sperling F.A."/>
            <person name="Huber D.P."/>
            <person name="Birol I."/>
            <person name="Jones S.J."/>
            <person name="Bohlmann J."/>
        </authorList>
    </citation>
    <scope>NUCLEOTIDE SEQUENCE</scope>
</reference>
<accession>N6ULI7</accession>
<feature type="non-terminal residue" evidence="1">
    <location>
        <position position="1"/>
    </location>
</feature>
<name>N6ULI7_DENPD</name>
<organism evidence="1">
    <name type="scientific">Dendroctonus ponderosae</name>
    <name type="common">Mountain pine beetle</name>
    <dbReference type="NCBI Taxonomy" id="77166"/>
    <lineage>
        <taxon>Eukaryota</taxon>
        <taxon>Metazoa</taxon>
        <taxon>Ecdysozoa</taxon>
        <taxon>Arthropoda</taxon>
        <taxon>Hexapoda</taxon>
        <taxon>Insecta</taxon>
        <taxon>Pterygota</taxon>
        <taxon>Neoptera</taxon>
        <taxon>Endopterygota</taxon>
        <taxon>Coleoptera</taxon>
        <taxon>Polyphaga</taxon>
        <taxon>Cucujiformia</taxon>
        <taxon>Curculionidae</taxon>
        <taxon>Scolytinae</taxon>
        <taxon>Dendroctonus</taxon>
    </lineage>
</organism>
<protein>
    <submittedName>
        <fullName evidence="1">Uncharacterized protein</fullName>
    </submittedName>
</protein>
<proteinExistence type="predicted"/>
<gene>
    <name evidence="1" type="ORF">YQE_01038</name>
</gene>
<dbReference type="EMBL" id="KB738464">
    <property type="protein sequence ID" value="ENN82590.1"/>
    <property type="molecule type" value="Genomic_DNA"/>
</dbReference>
<dbReference type="AlphaFoldDB" id="N6ULI7"/>